<evidence type="ECO:0000313" key="4">
    <source>
        <dbReference type="Proteomes" id="UP001158045"/>
    </source>
</evidence>
<keyword evidence="1" id="KW-0472">Membrane</keyword>
<dbReference type="RefSeq" id="WP_281093235.1">
    <property type="nucleotide sequence ID" value="NZ_JARYZI010000002.1"/>
</dbReference>
<gene>
    <name evidence="3" type="ORF">QE109_04640</name>
</gene>
<dbReference type="InterPro" id="IPR013099">
    <property type="entry name" value="K_chnl_dom"/>
</dbReference>
<comment type="caution">
    <text evidence="3">The sequence shown here is derived from an EMBL/GenBank/DDBJ whole genome shotgun (WGS) entry which is preliminary data.</text>
</comment>
<dbReference type="SUPFAM" id="SSF81324">
    <property type="entry name" value="Voltage-gated potassium channels"/>
    <property type="match status" value="1"/>
</dbReference>
<feature type="transmembrane region" description="Helical" evidence="1">
    <location>
        <begin position="51"/>
        <end position="72"/>
    </location>
</feature>
<keyword evidence="1" id="KW-1133">Transmembrane helix</keyword>
<evidence type="ECO:0000259" key="2">
    <source>
        <dbReference type="Pfam" id="PF07885"/>
    </source>
</evidence>
<dbReference type="EMBL" id="JARYZI010000002">
    <property type="protein sequence ID" value="MDH8677421.1"/>
    <property type="molecule type" value="Genomic_DNA"/>
</dbReference>
<keyword evidence="4" id="KW-1185">Reference proteome</keyword>
<evidence type="ECO:0000313" key="3">
    <source>
        <dbReference type="EMBL" id="MDH8677421.1"/>
    </source>
</evidence>
<feature type="transmembrane region" description="Helical" evidence="1">
    <location>
        <begin position="9"/>
        <end position="31"/>
    </location>
</feature>
<dbReference type="Gene3D" id="1.10.287.70">
    <property type="match status" value="1"/>
</dbReference>
<organism evidence="3 4">
    <name type="scientific">Fusibacter bizertensis</name>
    <dbReference type="NCBI Taxonomy" id="1488331"/>
    <lineage>
        <taxon>Bacteria</taxon>
        <taxon>Bacillati</taxon>
        <taxon>Bacillota</taxon>
        <taxon>Clostridia</taxon>
        <taxon>Eubacteriales</taxon>
        <taxon>Eubacteriales Family XII. Incertae Sedis</taxon>
        <taxon>Fusibacter</taxon>
    </lineage>
</organism>
<reference evidence="3 4" key="1">
    <citation type="submission" date="2023-04" db="EMBL/GenBank/DDBJ databases">
        <title>Fusibacter bizertensis strain WBS, isolated from littoral bottom sediments of the Arctic seas - biochemical and genomic analysis.</title>
        <authorList>
            <person name="Brioukhanov A.L."/>
        </authorList>
    </citation>
    <scope>NUCLEOTIDE SEQUENCE [LARGE SCALE GENOMIC DNA]</scope>
    <source>
        <strain evidence="3 4">WBS</strain>
    </source>
</reference>
<dbReference type="Pfam" id="PF07885">
    <property type="entry name" value="Ion_trans_2"/>
    <property type="match status" value="1"/>
</dbReference>
<dbReference type="Proteomes" id="UP001158045">
    <property type="component" value="Unassembled WGS sequence"/>
</dbReference>
<accession>A0ABT6NAI1</accession>
<name>A0ABT6NAI1_9FIRM</name>
<proteinExistence type="predicted"/>
<keyword evidence="1" id="KW-0812">Transmembrane</keyword>
<feature type="transmembrane region" description="Helical" evidence="1">
    <location>
        <begin position="227"/>
        <end position="251"/>
    </location>
</feature>
<feature type="domain" description="Potassium channel" evidence="2">
    <location>
        <begin position="201"/>
        <end position="245"/>
    </location>
</feature>
<feature type="transmembrane region" description="Helical" evidence="1">
    <location>
        <begin position="93"/>
        <end position="111"/>
    </location>
</feature>
<evidence type="ECO:0000256" key="1">
    <source>
        <dbReference type="SAM" id="Phobius"/>
    </source>
</evidence>
<protein>
    <submittedName>
        <fullName evidence="3">Ion channel</fullName>
    </submittedName>
</protein>
<sequence>MNKDIRDAIIFIWISAIVFFIILFISFYSLFSNNILNSTVEFNKTMDFIQWTGLIIFFVPAFDLLSDMLKIAHHKKNNNNLKKNSLVMKTVKVAFNYLFLIFLFTSITFLLELSHDFNDKSNELAHYFDEYRMKQNNNDYQVKLYDNKFYFNDTYYKMWFNDTMYVNSKFTDTFIELLNHPKDVQALNKVLALDTQNIFNKLIEDLYFIVQTASTLGYGNIVPQYPVGMFSVILISIGSQFITIIGVTLIIRE</sequence>